<evidence type="ECO:0000256" key="2">
    <source>
        <dbReference type="ARBA" id="ARBA00023002"/>
    </source>
</evidence>
<dbReference type="GO" id="GO:0016614">
    <property type="term" value="F:oxidoreductase activity, acting on CH-OH group of donors"/>
    <property type="evidence" value="ECO:0007669"/>
    <property type="project" value="UniProtKB-ARBA"/>
</dbReference>
<evidence type="ECO:0000313" key="4">
    <source>
        <dbReference type="Proteomes" id="UP000738359"/>
    </source>
</evidence>
<gene>
    <name evidence="3" type="ORF">BGZ70_000336</name>
</gene>
<accession>A0A9P6IYF1</accession>
<comment type="caution">
    <text evidence="3">The sequence shown here is derived from an EMBL/GenBank/DDBJ whole genome shotgun (WGS) entry which is preliminary data.</text>
</comment>
<sequence length="104" mass="11017">MSDALDRMLLYSSKGRLDQITRVLARDPDFGGKGVNVNAVAPGPVDTDSLNDLPPHMLDLLANSSPQKRLGHVDDIADVVSFLASNDSRWVNGLTINASGGSSV</sequence>
<dbReference type="PANTHER" id="PTHR48107:SF7">
    <property type="entry name" value="RE15974P"/>
    <property type="match status" value="1"/>
</dbReference>
<keyword evidence="4" id="KW-1185">Reference proteome</keyword>
<dbReference type="InterPro" id="IPR002347">
    <property type="entry name" value="SDR_fam"/>
</dbReference>
<dbReference type="SUPFAM" id="SSF51735">
    <property type="entry name" value="NAD(P)-binding Rossmann-fold domains"/>
    <property type="match status" value="1"/>
</dbReference>
<keyword evidence="2" id="KW-0560">Oxidoreductase</keyword>
<dbReference type="Gene3D" id="3.40.50.720">
    <property type="entry name" value="NAD(P)-binding Rossmann-like Domain"/>
    <property type="match status" value="1"/>
</dbReference>
<comment type="similarity">
    <text evidence="1">Belongs to the short-chain dehydrogenases/reductases (SDR) family.</text>
</comment>
<dbReference type="PANTHER" id="PTHR48107">
    <property type="entry name" value="NADPH-DEPENDENT ALDEHYDE REDUCTASE-LIKE PROTEIN, CHLOROPLASTIC-RELATED"/>
    <property type="match status" value="1"/>
</dbReference>
<dbReference type="AlphaFoldDB" id="A0A9P6IYF1"/>
<dbReference type="OrthoDB" id="2102561at2759"/>
<dbReference type="Proteomes" id="UP000738359">
    <property type="component" value="Unassembled WGS sequence"/>
</dbReference>
<dbReference type="InterPro" id="IPR036291">
    <property type="entry name" value="NAD(P)-bd_dom_sf"/>
</dbReference>
<evidence type="ECO:0000256" key="1">
    <source>
        <dbReference type="ARBA" id="ARBA00006484"/>
    </source>
</evidence>
<protein>
    <submittedName>
        <fullName evidence="3">Uncharacterized protein</fullName>
    </submittedName>
</protein>
<name>A0A9P6IYF1_MORAP</name>
<proteinExistence type="inferred from homology"/>
<reference evidence="3" key="1">
    <citation type="journal article" date="2020" name="Fungal Divers.">
        <title>Resolving the Mortierellaceae phylogeny through synthesis of multi-gene phylogenetics and phylogenomics.</title>
        <authorList>
            <person name="Vandepol N."/>
            <person name="Liber J."/>
            <person name="Desiro A."/>
            <person name="Na H."/>
            <person name="Kennedy M."/>
            <person name="Barry K."/>
            <person name="Grigoriev I.V."/>
            <person name="Miller A.N."/>
            <person name="O'Donnell K."/>
            <person name="Stajich J.E."/>
            <person name="Bonito G."/>
        </authorList>
    </citation>
    <scope>NUCLEOTIDE SEQUENCE</scope>
    <source>
        <strain evidence="3">CK1249</strain>
    </source>
</reference>
<dbReference type="Pfam" id="PF13561">
    <property type="entry name" value="adh_short_C2"/>
    <property type="match status" value="1"/>
</dbReference>
<dbReference type="EMBL" id="JAAAHY010001060">
    <property type="protein sequence ID" value="KAF9953199.1"/>
    <property type="molecule type" value="Genomic_DNA"/>
</dbReference>
<evidence type="ECO:0000313" key="3">
    <source>
        <dbReference type="EMBL" id="KAF9953199.1"/>
    </source>
</evidence>
<dbReference type="PRINTS" id="PR00081">
    <property type="entry name" value="GDHRDH"/>
</dbReference>
<organism evidence="3 4">
    <name type="scientific">Mortierella alpina</name>
    <name type="common">Oleaginous fungus</name>
    <name type="synonym">Mortierella renispora</name>
    <dbReference type="NCBI Taxonomy" id="64518"/>
    <lineage>
        <taxon>Eukaryota</taxon>
        <taxon>Fungi</taxon>
        <taxon>Fungi incertae sedis</taxon>
        <taxon>Mucoromycota</taxon>
        <taxon>Mortierellomycotina</taxon>
        <taxon>Mortierellomycetes</taxon>
        <taxon>Mortierellales</taxon>
        <taxon>Mortierellaceae</taxon>
        <taxon>Mortierella</taxon>
    </lineage>
</organism>